<gene>
    <name evidence="1" type="ORF">PSQ19_00680</name>
</gene>
<evidence type="ECO:0000313" key="1">
    <source>
        <dbReference type="EMBL" id="WDR02789.1"/>
    </source>
</evidence>
<dbReference type="RefSeq" id="WP_282219191.1">
    <property type="nucleotide sequence ID" value="NZ_CP118246.1"/>
</dbReference>
<accession>A0ABY7YN90</accession>
<dbReference type="EMBL" id="CP118246">
    <property type="protein sequence ID" value="WDR02789.1"/>
    <property type="molecule type" value="Genomic_DNA"/>
</dbReference>
<sequence length="327" mass="36160">MERNHQINPAIALACLIYLVSVNLTHAQIDTWTSEGWSTDFSKTSIDLSEIISGGPPRDGIPSIDNPTFSAADEITDIDGREPVIEFPIEGESRAYPLRVLIWHEIVNDTIDDIPVAVTYCPLCNAAIVFDRRLDAETLAFGTSGKLRHSDLIMYDRTTQSWWQQFSGDAIVGELTGSALKKLPSRIVSFEKFKQAHPKGQVLVPNDPNFRPYGNNPYQSYDTAERPFLFRGELPADIAAMAHVVVVDTGAEPIIVSLERVRQSGYEHDGYVVTYQDGVASALDSSSIQQGRDIGTVMVTKDGADVVHDLTFAFVAHVFYPDVMIVQ</sequence>
<keyword evidence="2" id="KW-1185">Reference proteome</keyword>
<protein>
    <submittedName>
        <fullName evidence="1">DUF3179 domain-containing protein</fullName>
    </submittedName>
</protein>
<reference evidence="1 2" key="1">
    <citation type="submission" date="2023-02" db="EMBL/GenBank/DDBJ databases">
        <title>Devosia algicola sp. nov., isolated from the phycosphere of marine algae.</title>
        <authorList>
            <person name="Kim J.M."/>
            <person name="Lee J.K."/>
            <person name="Choi B.J."/>
            <person name="Bayburt H."/>
            <person name="Jeon C.O."/>
        </authorList>
    </citation>
    <scope>NUCLEOTIDE SEQUENCE [LARGE SCALE GENOMIC DNA]</scope>
    <source>
        <strain evidence="1 2">G20-9</strain>
    </source>
</reference>
<dbReference type="PROSITE" id="PS51257">
    <property type="entry name" value="PROKAR_LIPOPROTEIN"/>
    <property type="match status" value="1"/>
</dbReference>
<dbReference type="Pfam" id="PF11376">
    <property type="entry name" value="DUF3179"/>
    <property type="match status" value="1"/>
</dbReference>
<dbReference type="InterPro" id="IPR021516">
    <property type="entry name" value="DUF3179"/>
</dbReference>
<organism evidence="1 2">
    <name type="scientific">Devosia algicola</name>
    <dbReference type="NCBI Taxonomy" id="3026418"/>
    <lineage>
        <taxon>Bacteria</taxon>
        <taxon>Pseudomonadati</taxon>
        <taxon>Pseudomonadota</taxon>
        <taxon>Alphaproteobacteria</taxon>
        <taxon>Hyphomicrobiales</taxon>
        <taxon>Devosiaceae</taxon>
        <taxon>Devosia</taxon>
    </lineage>
</organism>
<dbReference type="Proteomes" id="UP001220530">
    <property type="component" value="Chromosome"/>
</dbReference>
<name>A0ABY7YN90_9HYPH</name>
<proteinExistence type="predicted"/>
<evidence type="ECO:0000313" key="2">
    <source>
        <dbReference type="Proteomes" id="UP001220530"/>
    </source>
</evidence>